<feature type="region of interest" description="Disordered" evidence="1">
    <location>
        <begin position="521"/>
        <end position="541"/>
    </location>
</feature>
<dbReference type="Pfam" id="PF20231">
    <property type="entry name" value="DUF6589"/>
    <property type="match status" value="1"/>
</dbReference>
<evidence type="ECO:0000313" key="4">
    <source>
        <dbReference type="Proteomes" id="UP001362999"/>
    </source>
</evidence>
<reference evidence="3 4" key="1">
    <citation type="journal article" date="2024" name="J Genomics">
        <title>Draft genome sequencing and assembly of Favolaschia claudopus CIRM-BRFM 2984 isolated from oak limbs.</title>
        <authorList>
            <person name="Navarro D."/>
            <person name="Drula E."/>
            <person name="Chaduli D."/>
            <person name="Cazenave R."/>
            <person name="Ahrendt S."/>
            <person name="Wang J."/>
            <person name="Lipzen A."/>
            <person name="Daum C."/>
            <person name="Barry K."/>
            <person name="Grigoriev I.V."/>
            <person name="Favel A."/>
            <person name="Rosso M.N."/>
            <person name="Martin F."/>
        </authorList>
    </citation>
    <scope>NUCLEOTIDE SEQUENCE [LARGE SCALE GENOMIC DNA]</scope>
    <source>
        <strain evidence="3 4">CIRM-BRFM 2984</strain>
    </source>
</reference>
<dbReference type="Proteomes" id="UP001362999">
    <property type="component" value="Unassembled WGS sequence"/>
</dbReference>
<comment type="caution">
    <text evidence="3">The sequence shown here is derived from an EMBL/GenBank/DDBJ whole genome shotgun (WGS) entry which is preliminary data.</text>
</comment>
<proteinExistence type="predicted"/>
<protein>
    <recommendedName>
        <fullName evidence="2">DUF6589 domain-containing protein</fullName>
    </recommendedName>
</protein>
<organism evidence="3 4">
    <name type="scientific">Favolaschia claudopus</name>
    <dbReference type="NCBI Taxonomy" id="2862362"/>
    <lineage>
        <taxon>Eukaryota</taxon>
        <taxon>Fungi</taxon>
        <taxon>Dikarya</taxon>
        <taxon>Basidiomycota</taxon>
        <taxon>Agaricomycotina</taxon>
        <taxon>Agaricomycetes</taxon>
        <taxon>Agaricomycetidae</taxon>
        <taxon>Agaricales</taxon>
        <taxon>Marasmiineae</taxon>
        <taxon>Mycenaceae</taxon>
        <taxon>Favolaschia</taxon>
    </lineage>
</organism>
<name>A0AAV9ZCM0_9AGAR</name>
<feature type="region of interest" description="Disordered" evidence="1">
    <location>
        <begin position="555"/>
        <end position="617"/>
    </location>
</feature>
<dbReference type="InterPro" id="IPR046496">
    <property type="entry name" value="DUF6589"/>
</dbReference>
<evidence type="ECO:0000313" key="3">
    <source>
        <dbReference type="EMBL" id="KAK6977798.1"/>
    </source>
</evidence>
<gene>
    <name evidence="3" type="ORF">R3P38DRAFT_2581143</name>
</gene>
<keyword evidence="4" id="KW-1185">Reference proteome</keyword>
<feature type="region of interest" description="Disordered" evidence="1">
    <location>
        <begin position="306"/>
        <end position="329"/>
    </location>
</feature>
<evidence type="ECO:0000259" key="2">
    <source>
        <dbReference type="Pfam" id="PF20231"/>
    </source>
</evidence>
<feature type="domain" description="DUF6589" evidence="2">
    <location>
        <begin position="32"/>
        <end position="505"/>
    </location>
</feature>
<dbReference type="EMBL" id="JAWWNJ010000165">
    <property type="protein sequence ID" value="KAK6977798.1"/>
    <property type="molecule type" value="Genomic_DNA"/>
</dbReference>
<feature type="region of interest" description="Disordered" evidence="1">
    <location>
        <begin position="336"/>
        <end position="355"/>
    </location>
</feature>
<feature type="compositionally biased region" description="Acidic residues" evidence="1">
    <location>
        <begin position="586"/>
        <end position="604"/>
    </location>
</feature>
<evidence type="ECO:0000256" key="1">
    <source>
        <dbReference type="SAM" id="MobiDB-lite"/>
    </source>
</evidence>
<sequence length="646" mass="72868">MVIGIACTFFEIFVDLEALDVLDKRRRIASSRRTELTVESLLGMIDQINLRRVGTLQFLEALSNYVPEAAIYKPEIDLRYRTTAQKLQVPLVKHEISPLASSGKNEASIPELKDAFLDFFEQTGQTEDDFDSRLLFVGGDGMSYNNLNLVKKYLQNHHPHSFRSFEIVRPTLAIWHTLWTDLCRIFETHWGAPLNDNVASLGHSAKKIGRATPGNLKKVDFYPSAQLLTLVHDVRMLDCWSPSVITKTDTSQVPGASLKSLKTLPTFDELELGAERLFDTYVGSAGRYQAGMDALESNSAWAPHAPLGTQWTSVPDPPPQPPKAKRKSKKILVPKIFKKPSKPKPPPPPPPPFFGDQALFDSGTFMYDATVFREAVAATAQGDVGRVWEALKSMVFTFAGSTHSKYMGYLLEMICDLELESNSYLKDASLFSMVLNPDGGHGQFKPCDIYQEFLNKCLDPIVQRKDADYGAFHIRNIYSRNIKDIHDLKTEFRKGLDLTKRTSKHKKPHEKPEVKILLKTYRDNELHKRRPGRTYKDGRDVNDFERGMQHLAKGALSKFTSRTRRTRLAHLDDPNKSSSAPANPNEDSDHDSDWSDDDDSETEESPMTMGDAVYREGELTIDLADDDDDMFPAALCQTVDSDEDDE</sequence>
<dbReference type="AlphaFoldDB" id="A0AAV9ZCM0"/>
<feature type="compositionally biased region" description="Pro residues" evidence="1">
    <location>
        <begin position="343"/>
        <end position="353"/>
    </location>
</feature>
<accession>A0AAV9ZCM0</accession>